<dbReference type="InterPro" id="IPR006415">
    <property type="entry name" value="P-type_ATPase_IIIB"/>
</dbReference>
<dbReference type="Proteomes" id="UP000013963">
    <property type="component" value="Chromosome"/>
</dbReference>
<dbReference type="GO" id="GO:0005524">
    <property type="term" value="F:ATP binding"/>
    <property type="evidence" value="ECO:0007669"/>
    <property type="project" value="UniProtKB-KW"/>
</dbReference>
<dbReference type="RefSeq" id="WP_016340869.1">
    <property type="nucleotide sequence ID" value="NC_021284.1"/>
</dbReference>
<dbReference type="InterPro" id="IPR023299">
    <property type="entry name" value="ATPase_P-typ_cyto_dom_N"/>
</dbReference>
<dbReference type="NCBIfam" id="TIGR01524">
    <property type="entry name" value="ATPase-IIIB_Mg"/>
    <property type="match status" value="1"/>
</dbReference>
<feature type="transmembrane region" description="Helical" evidence="11">
    <location>
        <begin position="68"/>
        <end position="93"/>
    </location>
</feature>
<dbReference type="Pfam" id="PF00689">
    <property type="entry name" value="Cation_ATPase_C"/>
    <property type="match status" value="1"/>
</dbReference>
<dbReference type="Gene3D" id="2.70.150.10">
    <property type="entry name" value="Calcium-transporting ATPase, cytoplasmic transduction domain A"/>
    <property type="match status" value="1"/>
</dbReference>
<dbReference type="InterPro" id="IPR023214">
    <property type="entry name" value="HAD_sf"/>
</dbReference>
<feature type="transmembrane region" description="Helical" evidence="11">
    <location>
        <begin position="803"/>
        <end position="825"/>
    </location>
</feature>
<dbReference type="Pfam" id="PF00122">
    <property type="entry name" value="E1-E2_ATPase"/>
    <property type="match status" value="1"/>
</dbReference>
<protein>
    <submittedName>
        <fullName evidence="14">Mg(2+) transport ATPase, P-type</fullName>
    </submittedName>
</protein>
<dbReference type="GO" id="GO:0005886">
    <property type="term" value="C:plasma membrane"/>
    <property type="evidence" value="ECO:0007669"/>
    <property type="project" value="UniProtKB-SubCell"/>
</dbReference>
<keyword evidence="5" id="KW-0547">Nucleotide-binding</keyword>
<evidence type="ECO:0000259" key="13">
    <source>
        <dbReference type="Pfam" id="PF00689"/>
    </source>
</evidence>
<evidence type="ECO:0000313" key="14">
    <source>
        <dbReference type="EMBL" id="AGM26223.1"/>
    </source>
</evidence>
<dbReference type="InterPro" id="IPR018303">
    <property type="entry name" value="ATPase_P-typ_P_site"/>
</dbReference>
<dbReference type="OrthoDB" id="9813266at2"/>
<dbReference type="InterPro" id="IPR059000">
    <property type="entry name" value="ATPase_P-type_domA"/>
</dbReference>
<dbReference type="InterPro" id="IPR008250">
    <property type="entry name" value="ATPase_P-typ_transduc_dom_A_sf"/>
</dbReference>
<feature type="domain" description="P-type ATPase A" evidence="12">
    <location>
        <begin position="165"/>
        <end position="264"/>
    </location>
</feature>
<dbReference type="SFLD" id="SFLDG00002">
    <property type="entry name" value="C1.7:_P-type_atpase_like"/>
    <property type="match status" value="1"/>
</dbReference>
<reference evidence="14 15" key="1">
    <citation type="journal article" date="2013" name="Genome Biol. Evol.">
        <title>Complete genomes of two dipteran-associated spiroplasmas provided insights into the origin, dynamics, and impacts of viral invasion in spiroplasma.</title>
        <authorList>
            <person name="Ku C."/>
            <person name="Lo W.S."/>
            <person name="Chen L.L."/>
            <person name="Kuo C.H."/>
        </authorList>
    </citation>
    <scope>NUCLEOTIDE SEQUENCE [LARGE SCALE GENOMIC DNA]</scope>
    <source>
        <strain evidence="14">EA-1</strain>
    </source>
</reference>
<keyword evidence="2" id="KW-1003">Cell membrane</keyword>
<dbReference type="SFLD" id="SFLDF00027">
    <property type="entry name" value="p-type_atpase"/>
    <property type="match status" value="1"/>
</dbReference>
<dbReference type="STRING" id="1276229.SSYRP_v1c06330"/>
<feature type="transmembrane region" description="Helical" evidence="11">
    <location>
        <begin position="99"/>
        <end position="121"/>
    </location>
</feature>
<dbReference type="SUPFAM" id="SSF81665">
    <property type="entry name" value="Calcium ATPase, transmembrane domain M"/>
    <property type="match status" value="1"/>
</dbReference>
<dbReference type="eggNOG" id="COG0474">
    <property type="taxonomic scope" value="Bacteria"/>
</dbReference>
<dbReference type="Pfam" id="PF13246">
    <property type="entry name" value="Cation_ATPase"/>
    <property type="match status" value="1"/>
</dbReference>
<dbReference type="SUPFAM" id="SSF56784">
    <property type="entry name" value="HAD-like"/>
    <property type="match status" value="1"/>
</dbReference>
<evidence type="ECO:0000256" key="8">
    <source>
        <dbReference type="ARBA" id="ARBA00022967"/>
    </source>
</evidence>
<feature type="transmembrane region" description="Helical" evidence="11">
    <location>
        <begin position="284"/>
        <end position="302"/>
    </location>
</feature>
<evidence type="ECO:0000256" key="9">
    <source>
        <dbReference type="ARBA" id="ARBA00022989"/>
    </source>
</evidence>
<dbReference type="AlphaFoldDB" id="R4U6I8"/>
<evidence type="ECO:0000256" key="6">
    <source>
        <dbReference type="ARBA" id="ARBA00022840"/>
    </source>
</evidence>
<feature type="transmembrane region" description="Helical" evidence="11">
    <location>
        <begin position="690"/>
        <end position="714"/>
    </location>
</feature>
<dbReference type="Gene3D" id="1.20.1110.10">
    <property type="entry name" value="Calcium-transporting ATPase, transmembrane domain"/>
    <property type="match status" value="1"/>
</dbReference>
<proteinExistence type="predicted"/>
<dbReference type="Gene3D" id="3.40.1110.10">
    <property type="entry name" value="Calcium-transporting ATPase, cytoplasmic domain N"/>
    <property type="match status" value="1"/>
</dbReference>
<evidence type="ECO:0000256" key="2">
    <source>
        <dbReference type="ARBA" id="ARBA00022475"/>
    </source>
</evidence>
<dbReference type="HOGENOM" id="CLU_002360_6_3_14"/>
<accession>R4U6I8</accession>
<evidence type="ECO:0000256" key="1">
    <source>
        <dbReference type="ARBA" id="ARBA00004651"/>
    </source>
</evidence>
<sequence>MKKVSAKSLNDHDFFLQYQAIANDNEENLLNSLKIPHLGYDDEQANNLLKTKTFAQIRPEKFSFLKEIFMTFINPFNLLLIFILVFQIVNYIMTKFTDSLALASAVIILIMMLLSAIISIVQNYKAFRTSKELQQLVKKTAFVIRTGATKMTLINEQNIANLVTKVQKIEAQKIVPGDLIYLSTGDIVPCDVRILYTKNLLVNQSVLNGESTPAYKTILNNSTNKALFDISNFCFMGSSIVGGSAIGVVVNTGAATYLGAINTELQTIKVETNFNIGIKKITRLIIIMILVMVPLVLVLNGVRTGQWLNAVVFAVSVAVGLTPESLPMIVAANLTKGSKRLAKQKVVIKQLDAVQNLGAIDVLCTDKTGTLTEDEIKLVNYYNVNKINNPQVLKYGYLNSYFQTGMRNQIDNAILDYKRVNYTSDLKDKYQMLDEIPFDFTRRKMSVLLNNVAKQEHTLISKGAVEEILAVCNYLDNDGDILPLDQTQKLKIIEDLLLLNQEGLRVIAIAYKNTTSSAVTIADEQDLVFLGFLCFTDVVKKDVEETLKLLKKYGVTMKILTGDSPQVTTSVCAQIGLKVEGTLLGEEVDELSPEQLKHAVETTTIFAKLTPLQKAKIIDVLKSNKHKVGYMGDGINDALALRKSDVAISVNNATDIAKEASDIILLEKSLAVLEHGILEGRNIFGNIIKYLKVTIGANFGLMLSLLIASSWLAFAPMAPIQILFQNLLYDFSQVAVVFDKVDPDFAQKPRNWDTKGILSFTFWNGPSVTFISVLNFIVMGIILTSLGTMGQIDYNNPENVNLIYQFQTTMFTEGAVLHILMIFFMRTDKLNLFKNRPPLALALPLLAIIIFVFALPYIPVVGSWIQLAPPPAIWYAYLAGGVLLFAAISIVIKIIYKKIYKFWL</sequence>
<evidence type="ECO:0000313" key="15">
    <source>
        <dbReference type="Proteomes" id="UP000013963"/>
    </source>
</evidence>
<comment type="subcellular location">
    <subcellularLocation>
        <location evidence="1">Cell membrane</location>
        <topology evidence="1">Multi-pass membrane protein</topology>
    </subcellularLocation>
</comment>
<dbReference type="PANTHER" id="PTHR42861">
    <property type="entry name" value="CALCIUM-TRANSPORTING ATPASE"/>
    <property type="match status" value="1"/>
</dbReference>
<dbReference type="PROSITE" id="PS00154">
    <property type="entry name" value="ATPASE_E1_E2"/>
    <property type="match status" value="1"/>
</dbReference>
<dbReference type="EMBL" id="CP005078">
    <property type="protein sequence ID" value="AGM26223.1"/>
    <property type="molecule type" value="Genomic_DNA"/>
</dbReference>
<evidence type="ECO:0000259" key="12">
    <source>
        <dbReference type="Pfam" id="PF00122"/>
    </source>
</evidence>
<evidence type="ECO:0000256" key="7">
    <source>
        <dbReference type="ARBA" id="ARBA00022842"/>
    </source>
</evidence>
<keyword evidence="7" id="KW-0460">Magnesium</keyword>
<dbReference type="SFLD" id="SFLDS00003">
    <property type="entry name" value="Haloacid_Dehalogenase"/>
    <property type="match status" value="1"/>
</dbReference>
<dbReference type="SUPFAM" id="SSF81653">
    <property type="entry name" value="Calcium ATPase, transduction domain A"/>
    <property type="match status" value="1"/>
</dbReference>
<keyword evidence="8" id="KW-1278">Translocase</keyword>
<dbReference type="InterPro" id="IPR006068">
    <property type="entry name" value="ATPase_P-typ_cation-transptr_C"/>
</dbReference>
<evidence type="ECO:0000256" key="11">
    <source>
        <dbReference type="SAM" id="Phobius"/>
    </source>
</evidence>
<organism evidence="14 15">
    <name type="scientific">Spiroplasma syrphidicola EA-1</name>
    <dbReference type="NCBI Taxonomy" id="1276229"/>
    <lineage>
        <taxon>Bacteria</taxon>
        <taxon>Bacillati</taxon>
        <taxon>Mycoplasmatota</taxon>
        <taxon>Mollicutes</taxon>
        <taxon>Entomoplasmatales</taxon>
        <taxon>Spiroplasmataceae</taxon>
        <taxon>Spiroplasma</taxon>
    </lineage>
</organism>
<gene>
    <name evidence="14" type="primary">mgtA1</name>
    <name evidence="14" type="ORF">SSYRP_v1c06330</name>
</gene>
<evidence type="ECO:0000256" key="3">
    <source>
        <dbReference type="ARBA" id="ARBA00022553"/>
    </source>
</evidence>
<dbReference type="PRINTS" id="PR01836">
    <property type="entry name" value="MGATPASE"/>
</dbReference>
<dbReference type="GO" id="GO:0015444">
    <property type="term" value="F:P-type magnesium transporter activity"/>
    <property type="evidence" value="ECO:0007669"/>
    <property type="project" value="InterPro"/>
</dbReference>
<dbReference type="InterPro" id="IPR001757">
    <property type="entry name" value="P_typ_ATPase"/>
</dbReference>
<keyword evidence="9 11" id="KW-1133">Transmembrane helix</keyword>
<keyword evidence="6" id="KW-0067">ATP-binding</keyword>
<keyword evidence="10 11" id="KW-0472">Membrane</keyword>
<feature type="transmembrane region" description="Helical" evidence="11">
    <location>
        <begin position="760"/>
        <end position="783"/>
    </location>
</feature>
<dbReference type="Gene3D" id="3.40.50.1000">
    <property type="entry name" value="HAD superfamily/HAD-like"/>
    <property type="match status" value="1"/>
</dbReference>
<keyword evidence="15" id="KW-1185">Reference proteome</keyword>
<dbReference type="GO" id="GO:0016887">
    <property type="term" value="F:ATP hydrolysis activity"/>
    <property type="evidence" value="ECO:0007669"/>
    <property type="project" value="InterPro"/>
</dbReference>
<dbReference type="InterPro" id="IPR044492">
    <property type="entry name" value="P_typ_ATPase_HD_dom"/>
</dbReference>
<feature type="transmembrane region" description="Helical" evidence="11">
    <location>
        <begin position="837"/>
        <end position="860"/>
    </location>
</feature>
<evidence type="ECO:0000256" key="4">
    <source>
        <dbReference type="ARBA" id="ARBA00022692"/>
    </source>
</evidence>
<dbReference type="KEGG" id="ssyr:SSYRP_v1c06330"/>
<evidence type="ECO:0000256" key="10">
    <source>
        <dbReference type="ARBA" id="ARBA00023136"/>
    </source>
</evidence>
<name>R4U6I8_9MOLU</name>
<feature type="transmembrane region" description="Helical" evidence="11">
    <location>
        <begin position="308"/>
        <end position="335"/>
    </location>
</feature>
<evidence type="ECO:0000256" key="5">
    <source>
        <dbReference type="ARBA" id="ARBA00022741"/>
    </source>
</evidence>
<keyword evidence="3" id="KW-0597">Phosphoprotein</keyword>
<feature type="domain" description="Cation-transporting P-type ATPase C-terminal" evidence="13">
    <location>
        <begin position="715"/>
        <end position="898"/>
    </location>
</feature>
<dbReference type="InterPro" id="IPR023298">
    <property type="entry name" value="ATPase_P-typ_TM_dom_sf"/>
</dbReference>
<feature type="transmembrane region" description="Helical" evidence="11">
    <location>
        <begin position="872"/>
        <end position="896"/>
    </location>
</feature>
<dbReference type="PATRIC" id="fig|1276229.3.peg.628"/>
<keyword evidence="4 11" id="KW-0812">Transmembrane</keyword>
<dbReference type="NCBIfam" id="TIGR01494">
    <property type="entry name" value="ATPase_P-type"/>
    <property type="match status" value="2"/>
</dbReference>
<dbReference type="InterPro" id="IPR036412">
    <property type="entry name" value="HAD-like_sf"/>
</dbReference>